<dbReference type="InterPro" id="IPR015424">
    <property type="entry name" value="PyrdxlP-dep_Trfase"/>
</dbReference>
<keyword evidence="3" id="KW-1185">Reference proteome</keyword>
<dbReference type="EMBL" id="PEOG01000056">
    <property type="protein sequence ID" value="PIM51707.1"/>
    <property type="molecule type" value="Genomic_DNA"/>
</dbReference>
<dbReference type="AlphaFoldDB" id="A0A2G9C5N9"/>
<accession>A0A2G9C5N9</accession>
<dbReference type="InterPro" id="IPR004839">
    <property type="entry name" value="Aminotransferase_I/II_large"/>
</dbReference>
<dbReference type="PANTHER" id="PTHR46577:SF1">
    <property type="entry name" value="HTH-TYPE TRANSCRIPTIONAL REGULATORY PROTEIN GABR"/>
    <property type="match status" value="1"/>
</dbReference>
<organism evidence="2 3">
    <name type="scientific">Roseateles chitinivorans</name>
    <dbReference type="NCBI Taxonomy" id="2917965"/>
    <lineage>
        <taxon>Bacteria</taxon>
        <taxon>Pseudomonadati</taxon>
        <taxon>Pseudomonadota</taxon>
        <taxon>Betaproteobacteria</taxon>
        <taxon>Burkholderiales</taxon>
        <taxon>Sphaerotilaceae</taxon>
        <taxon>Roseateles</taxon>
    </lineage>
</organism>
<dbReference type="CDD" id="cd00609">
    <property type="entry name" value="AAT_like"/>
    <property type="match status" value="1"/>
</dbReference>
<sequence length="350" mass="37875">GFEHDTWRRLTARALRTMSRAPFQYGPPEGLAELREAIAGHAAFVRAVVCEPGDLVITSGAQQAFDLLARLLVTPGRTAVALENPGYMPARAAFAAAGARLMPVPVDAEGLRVDRLPDGVKVICVTPSHQMPTGAVMSAARRQALLARARELGAVIVEDDYDGEFQFEPHAQDALQTLDREGRVFYVGTFSKSLFPSLRKGFVVTPPWAREALIDIRRTSDSHGDAVTQATLAAFIAEGHLARHIRRMRPIYRQRREALVHGLDAALGRWVEVLPGAAGLHLSVRAKTPARMPTLLDAFQQHLPGALPLSAYALGKPSVHGLCLGYGCVEVEQIVQAVRAAGRALARAMP</sequence>
<protein>
    <submittedName>
        <fullName evidence="2">GntR family transcriptional regulator</fullName>
    </submittedName>
</protein>
<dbReference type="Gene3D" id="3.40.640.10">
    <property type="entry name" value="Type I PLP-dependent aspartate aminotransferase-like (Major domain)"/>
    <property type="match status" value="1"/>
</dbReference>
<feature type="non-terminal residue" evidence="2">
    <location>
        <position position="1"/>
    </location>
</feature>
<dbReference type="SUPFAM" id="SSF53383">
    <property type="entry name" value="PLP-dependent transferases"/>
    <property type="match status" value="1"/>
</dbReference>
<dbReference type="PANTHER" id="PTHR46577">
    <property type="entry name" value="HTH-TYPE TRANSCRIPTIONAL REGULATORY PROTEIN GABR"/>
    <property type="match status" value="1"/>
</dbReference>
<dbReference type="GO" id="GO:0030170">
    <property type="term" value="F:pyridoxal phosphate binding"/>
    <property type="evidence" value="ECO:0007669"/>
    <property type="project" value="InterPro"/>
</dbReference>
<dbReference type="Pfam" id="PF00155">
    <property type="entry name" value="Aminotran_1_2"/>
    <property type="match status" value="1"/>
</dbReference>
<evidence type="ECO:0000313" key="3">
    <source>
        <dbReference type="Proteomes" id="UP000231501"/>
    </source>
</evidence>
<dbReference type="InterPro" id="IPR051446">
    <property type="entry name" value="HTH_trans_reg/aminotransferase"/>
</dbReference>
<gene>
    <name evidence="2" type="ORF">CS062_18640</name>
</gene>
<name>A0A2G9C5N9_9BURK</name>
<evidence type="ECO:0000313" key="2">
    <source>
        <dbReference type="EMBL" id="PIM51707.1"/>
    </source>
</evidence>
<proteinExistence type="predicted"/>
<dbReference type="InterPro" id="IPR015421">
    <property type="entry name" value="PyrdxlP-dep_Trfase_major"/>
</dbReference>
<reference evidence="2 3" key="1">
    <citation type="submission" date="2017-11" db="EMBL/GenBank/DDBJ databases">
        <title>Draft genome sequence of Mitsuaria sp. HWN-4.</title>
        <authorList>
            <person name="Gundlapally S.R."/>
        </authorList>
    </citation>
    <scope>NUCLEOTIDE SEQUENCE [LARGE SCALE GENOMIC DNA]</scope>
    <source>
        <strain evidence="2 3">HWN-4</strain>
    </source>
</reference>
<feature type="domain" description="Aminotransferase class I/classII large" evidence="1">
    <location>
        <begin position="17"/>
        <end position="278"/>
    </location>
</feature>
<comment type="caution">
    <text evidence="2">The sequence shown here is derived from an EMBL/GenBank/DDBJ whole genome shotgun (WGS) entry which is preliminary data.</text>
</comment>
<evidence type="ECO:0000259" key="1">
    <source>
        <dbReference type="Pfam" id="PF00155"/>
    </source>
</evidence>
<dbReference type="RefSeq" id="WP_099863078.1">
    <property type="nucleotide sequence ID" value="NZ_PEOG01000056.1"/>
</dbReference>
<dbReference type="Proteomes" id="UP000231501">
    <property type="component" value="Unassembled WGS sequence"/>
</dbReference>
<dbReference type="OrthoDB" id="9804020at2"/>